<keyword evidence="1 2" id="KW-0808">Transferase</keyword>
<comment type="caution">
    <text evidence="2">The sequence shown here is derived from an EMBL/GenBank/DDBJ whole genome shotgun (WGS) entry which is preliminary data.</text>
</comment>
<dbReference type="SUPFAM" id="SSF89796">
    <property type="entry name" value="CoA-transferase family III (CaiB/BaiF)"/>
    <property type="match status" value="1"/>
</dbReference>
<dbReference type="PANTHER" id="PTHR48207">
    <property type="entry name" value="SUCCINATE--HYDROXYMETHYLGLUTARATE COA-TRANSFERASE"/>
    <property type="match status" value="1"/>
</dbReference>
<dbReference type="Proteomes" id="UP001597361">
    <property type="component" value="Unassembled WGS sequence"/>
</dbReference>
<dbReference type="Pfam" id="PF02515">
    <property type="entry name" value="CoA_transf_3"/>
    <property type="match status" value="1"/>
</dbReference>
<evidence type="ECO:0000313" key="3">
    <source>
        <dbReference type="Proteomes" id="UP001597361"/>
    </source>
</evidence>
<dbReference type="InterPro" id="IPR050483">
    <property type="entry name" value="CoA-transferase_III_domain"/>
</dbReference>
<gene>
    <name evidence="2" type="ORF">ACFSKL_17120</name>
</gene>
<accession>A0ABW4VQU1</accession>
<evidence type="ECO:0000256" key="1">
    <source>
        <dbReference type="ARBA" id="ARBA00022679"/>
    </source>
</evidence>
<dbReference type="EMBL" id="JBHUHR010000045">
    <property type="protein sequence ID" value="MFD2036531.1"/>
    <property type="molecule type" value="Genomic_DNA"/>
</dbReference>
<evidence type="ECO:0000313" key="2">
    <source>
        <dbReference type="EMBL" id="MFD2036531.1"/>
    </source>
</evidence>
<keyword evidence="3" id="KW-1185">Reference proteome</keyword>
<sequence length="380" mass="42415">MKLLEGILVLDFSQFLSGPSASLRLADLGARVIKIEKPEIGDICRTLYVSDTEIAGDSTLFHAINRNKESFVADLKRESDIEKIHKLIRQADIVMHNFRPGVMQRLGFDYDSIKAIKEDIVYAEISGYGEEGPWSKLPGQDLLLQALSGLTYLNNTKEAPPTPMGVSVVDILAGTHLAQGILAALYRRENTGLGQKVEVNMLESALDYQFEVFTTFLNDGESLPERCENNHAHAYVAAPYGVYQTADAHLALAMGDIPFLGKLLGCKELEVYTDKSSWFPLRDEIKTVLAKHLTGKSTQYWLDLLEPADIWCAEVFDYGQLRKQEGYRQLNMEMDVKHSNGGTIKTTRCPIRVNGQLLTSNKAAPTLGQQQQEISKEFDL</sequence>
<protein>
    <submittedName>
        <fullName evidence="2">CaiB/BaiF CoA transferase family protein</fullName>
    </submittedName>
</protein>
<dbReference type="Gene3D" id="3.40.50.10540">
    <property type="entry name" value="Crotonobetainyl-coa:carnitine coa-transferase, domain 1"/>
    <property type="match status" value="1"/>
</dbReference>
<dbReference type="RefSeq" id="WP_376887625.1">
    <property type="nucleotide sequence ID" value="NZ_JBHUHR010000045.1"/>
</dbReference>
<organism evidence="2 3">
    <name type="scientific">Belliella marina</name>
    <dbReference type="NCBI Taxonomy" id="1644146"/>
    <lineage>
        <taxon>Bacteria</taxon>
        <taxon>Pseudomonadati</taxon>
        <taxon>Bacteroidota</taxon>
        <taxon>Cytophagia</taxon>
        <taxon>Cytophagales</taxon>
        <taxon>Cyclobacteriaceae</taxon>
        <taxon>Belliella</taxon>
    </lineage>
</organism>
<dbReference type="GO" id="GO:0016740">
    <property type="term" value="F:transferase activity"/>
    <property type="evidence" value="ECO:0007669"/>
    <property type="project" value="UniProtKB-KW"/>
</dbReference>
<reference evidence="3" key="1">
    <citation type="journal article" date="2019" name="Int. J. Syst. Evol. Microbiol.">
        <title>The Global Catalogue of Microorganisms (GCM) 10K type strain sequencing project: providing services to taxonomists for standard genome sequencing and annotation.</title>
        <authorList>
            <consortium name="The Broad Institute Genomics Platform"/>
            <consortium name="The Broad Institute Genome Sequencing Center for Infectious Disease"/>
            <person name="Wu L."/>
            <person name="Ma J."/>
        </authorList>
    </citation>
    <scope>NUCLEOTIDE SEQUENCE [LARGE SCALE GENOMIC DNA]</scope>
    <source>
        <strain evidence="3">CGMCC 1.15180</strain>
    </source>
</reference>
<dbReference type="InterPro" id="IPR044855">
    <property type="entry name" value="CoA-Trfase_III_dom3_sf"/>
</dbReference>
<proteinExistence type="predicted"/>
<dbReference type="InterPro" id="IPR003673">
    <property type="entry name" value="CoA-Trfase_fam_III"/>
</dbReference>
<name>A0ABW4VQU1_9BACT</name>
<dbReference type="InterPro" id="IPR023606">
    <property type="entry name" value="CoA-Trfase_III_dom_1_sf"/>
</dbReference>
<dbReference type="PANTHER" id="PTHR48207:SF4">
    <property type="entry name" value="BLL6097 PROTEIN"/>
    <property type="match status" value="1"/>
</dbReference>
<dbReference type="Gene3D" id="3.30.1540.10">
    <property type="entry name" value="formyl-coa transferase, domain 3"/>
    <property type="match status" value="1"/>
</dbReference>